<dbReference type="InterPro" id="IPR038713">
    <property type="entry name" value="Terminase_Gp1_N_sf"/>
</dbReference>
<dbReference type="EMBL" id="MFNF01000063">
    <property type="protein sequence ID" value="OGG98990.1"/>
    <property type="molecule type" value="Genomic_DNA"/>
</dbReference>
<dbReference type="Pfam" id="PF03592">
    <property type="entry name" value="Terminase_2"/>
    <property type="match status" value="1"/>
</dbReference>
<feature type="coiled-coil region" evidence="1">
    <location>
        <begin position="337"/>
        <end position="364"/>
    </location>
</feature>
<dbReference type="InterPro" id="IPR005335">
    <property type="entry name" value="Terminase_ssu"/>
</dbReference>
<sequence length="389" mass="43511">MAKPKHDWIGLKVEFDLGGHKTLKDFAASQGLNYNQVRNAFKALEGPALAEKLIKKRTKENARLKNGLEALSNGIEPEAHKSERTNLTDSTAQIKAHKSITEAKAHPEAIGEIESEKRTNQSAQIKQGSRERLRTGRQETFINEKIRGKTNTEAAKAAGYARPFEAGSRLLANPKIACEIIKSRQQLREEFKHLVRSGINRLAEIAETDLQDVMDLSTGEPRLATQDGRLPRGLKKVEIKTFTNEEGTSSEYRFEVHDPAKAIDLINKLLGTADDNSYNHLESGNPAAEEIWTRFLKGEINAYQAAHAFQAQGLGVPPSIMAHMKAELTIPDPPKDIESQSLDYDALEARSQRSKEEVERQLKEFLPQRMLELKQIREEFGDGNNGAEE</sequence>
<comment type="caution">
    <text evidence="3">The sequence shown here is derived from an EMBL/GenBank/DDBJ whole genome shotgun (WGS) entry which is preliminary data.</text>
</comment>
<evidence type="ECO:0000256" key="2">
    <source>
        <dbReference type="SAM" id="MobiDB-lite"/>
    </source>
</evidence>
<name>A0A1F6GLP8_9PROT</name>
<accession>A0A1F6GLP8</accession>
<keyword evidence="1" id="KW-0175">Coiled coil</keyword>
<evidence type="ECO:0000313" key="3">
    <source>
        <dbReference type="EMBL" id="OGG98990.1"/>
    </source>
</evidence>
<proteinExistence type="predicted"/>
<dbReference type="AlphaFoldDB" id="A0A1F6GLP8"/>
<organism evidence="3 4">
    <name type="scientific">Candidatus Lambdaproteobacteria bacterium RIFOXYD2_FULL_56_26</name>
    <dbReference type="NCBI Taxonomy" id="1817773"/>
    <lineage>
        <taxon>Bacteria</taxon>
        <taxon>Pseudomonadati</taxon>
        <taxon>Pseudomonadota</taxon>
        <taxon>Candidatus Lambdaproteobacteria</taxon>
    </lineage>
</organism>
<reference evidence="3 4" key="1">
    <citation type="journal article" date="2016" name="Nat. Commun.">
        <title>Thousands of microbial genomes shed light on interconnected biogeochemical processes in an aquifer system.</title>
        <authorList>
            <person name="Anantharaman K."/>
            <person name="Brown C.T."/>
            <person name="Hug L.A."/>
            <person name="Sharon I."/>
            <person name="Castelle C.J."/>
            <person name="Probst A.J."/>
            <person name="Thomas B.C."/>
            <person name="Singh A."/>
            <person name="Wilkins M.J."/>
            <person name="Karaoz U."/>
            <person name="Brodie E.L."/>
            <person name="Williams K.H."/>
            <person name="Hubbard S.S."/>
            <person name="Banfield J.F."/>
        </authorList>
    </citation>
    <scope>NUCLEOTIDE SEQUENCE [LARGE SCALE GENOMIC DNA]</scope>
</reference>
<protein>
    <submittedName>
        <fullName evidence="3">Uncharacterized protein</fullName>
    </submittedName>
</protein>
<evidence type="ECO:0000313" key="4">
    <source>
        <dbReference type="Proteomes" id="UP000177583"/>
    </source>
</evidence>
<dbReference type="GO" id="GO:0051276">
    <property type="term" value="P:chromosome organization"/>
    <property type="evidence" value="ECO:0007669"/>
    <property type="project" value="InterPro"/>
</dbReference>
<dbReference type="Proteomes" id="UP000177583">
    <property type="component" value="Unassembled WGS sequence"/>
</dbReference>
<gene>
    <name evidence="3" type="ORF">A2557_00620</name>
</gene>
<evidence type="ECO:0000256" key="1">
    <source>
        <dbReference type="SAM" id="Coils"/>
    </source>
</evidence>
<dbReference type="Gene3D" id="1.10.10.1400">
    <property type="entry name" value="Terminase, small subunit, N-terminal DNA-binding domain, HTH motif"/>
    <property type="match status" value="1"/>
</dbReference>
<feature type="region of interest" description="Disordered" evidence="2">
    <location>
        <begin position="98"/>
        <end position="134"/>
    </location>
</feature>
<feature type="compositionally biased region" description="Basic and acidic residues" evidence="2">
    <location>
        <begin position="99"/>
        <end position="119"/>
    </location>
</feature>